<reference evidence="1 2" key="1">
    <citation type="submission" date="2016-01" db="EMBL/GenBank/DDBJ databases">
        <title>Draft Genome Sequences of Seven Thermophilic Sporeformers Isolated from Foods.</title>
        <authorList>
            <person name="Berendsen E.M."/>
            <person name="Wells-Bennik M.H."/>
            <person name="Krawcyk A.O."/>
            <person name="De Jong A."/>
            <person name="Holsappel S."/>
            <person name="Eijlander R.T."/>
            <person name="Kuipers O.P."/>
        </authorList>
    </citation>
    <scope>NUCLEOTIDE SEQUENCE [LARGE SCALE GENOMIC DNA]</scope>
    <source>
        <strain evidence="1 2">B4119</strain>
    </source>
</reference>
<organism evidence="1 2">
    <name type="scientific">Saccharococcus caldoxylosilyticus</name>
    <dbReference type="NCBI Taxonomy" id="81408"/>
    <lineage>
        <taxon>Bacteria</taxon>
        <taxon>Bacillati</taxon>
        <taxon>Bacillota</taxon>
        <taxon>Bacilli</taxon>
        <taxon>Bacillales</taxon>
        <taxon>Anoxybacillaceae</taxon>
        <taxon>Saccharococcus</taxon>
    </lineage>
</organism>
<sequence length="40" mass="4889">MHVPWSCSVPMGILIPMKQEPPRRFLFFYNETQIDNRFDF</sequence>
<protein>
    <submittedName>
        <fullName evidence="1">Uncharacterized protein</fullName>
    </submittedName>
</protein>
<evidence type="ECO:0000313" key="1">
    <source>
        <dbReference type="EMBL" id="KYD15782.1"/>
    </source>
</evidence>
<gene>
    <name evidence="1" type="ORF">B4119_2210</name>
</gene>
<name>A0A150LV27_9BACL</name>
<comment type="caution">
    <text evidence="1">The sequence shown here is derived from an EMBL/GenBank/DDBJ whole genome shotgun (WGS) entry which is preliminary data.</text>
</comment>
<dbReference type="AlphaFoldDB" id="A0A150LV27"/>
<dbReference type="Proteomes" id="UP000075455">
    <property type="component" value="Unassembled WGS sequence"/>
</dbReference>
<dbReference type="EMBL" id="LQYS01000037">
    <property type="protein sequence ID" value="KYD15782.1"/>
    <property type="molecule type" value="Genomic_DNA"/>
</dbReference>
<accession>A0A150LV27</accession>
<evidence type="ECO:0000313" key="2">
    <source>
        <dbReference type="Proteomes" id="UP000075455"/>
    </source>
</evidence>
<dbReference type="STRING" id="81408.B4119_2210"/>
<proteinExistence type="predicted"/>